<name>A0A074KZY9_9BACT</name>
<sequence length="148" mass="16716">MNPMATYKYTGKSNKSHTSAPITEPIIIEVEETLTAMAMAATEVERQVIVHARVGIGNGVMGIRIWSSTYLIPHESGYRPKLLNTENITVFPQWMAVGNKAYHYFTLIFEGLPRDCKQFDLIEQIPESGGFEARNIIRNSSDIYEVTF</sequence>
<evidence type="ECO:0000313" key="2">
    <source>
        <dbReference type="Proteomes" id="UP000027821"/>
    </source>
</evidence>
<accession>A0A074KZY9</accession>
<proteinExistence type="predicted"/>
<comment type="caution">
    <text evidence="1">The sequence shown here is derived from an EMBL/GenBank/DDBJ whole genome shotgun (WGS) entry which is preliminary data.</text>
</comment>
<dbReference type="AlphaFoldDB" id="A0A074KZY9"/>
<reference evidence="1 2" key="1">
    <citation type="submission" date="2014-04" db="EMBL/GenBank/DDBJ databases">
        <title>Characterization and application of a salt tolerant electro-active bacterium.</title>
        <authorList>
            <person name="Yang L."/>
            <person name="Wei S."/>
            <person name="Tay Q.X.M."/>
        </authorList>
    </citation>
    <scope>NUCLEOTIDE SEQUENCE [LARGE SCALE GENOMIC DNA]</scope>
    <source>
        <strain evidence="1 2">LY1</strain>
    </source>
</reference>
<dbReference type="EMBL" id="JMIH01000010">
    <property type="protein sequence ID" value="KEO75551.1"/>
    <property type="molecule type" value="Genomic_DNA"/>
</dbReference>
<dbReference type="Proteomes" id="UP000027821">
    <property type="component" value="Unassembled WGS sequence"/>
</dbReference>
<keyword evidence="2" id="KW-1185">Reference proteome</keyword>
<protein>
    <submittedName>
        <fullName evidence="1">Uncharacterized protein</fullName>
    </submittedName>
</protein>
<evidence type="ECO:0000313" key="1">
    <source>
        <dbReference type="EMBL" id="KEO75551.1"/>
    </source>
</evidence>
<organism evidence="1 2">
    <name type="scientific">Anditalea andensis</name>
    <dbReference type="NCBI Taxonomy" id="1048983"/>
    <lineage>
        <taxon>Bacteria</taxon>
        <taxon>Pseudomonadati</taxon>
        <taxon>Bacteroidota</taxon>
        <taxon>Cytophagia</taxon>
        <taxon>Cytophagales</taxon>
        <taxon>Cytophagaceae</taxon>
        <taxon>Anditalea</taxon>
    </lineage>
</organism>
<dbReference type="eggNOG" id="ENOG5032Z6C">
    <property type="taxonomic scope" value="Bacteria"/>
</dbReference>
<gene>
    <name evidence="1" type="ORF">EL17_00210</name>
</gene>